<evidence type="ECO:0000313" key="5">
    <source>
        <dbReference type="EMBL" id="WOJ95066.1"/>
    </source>
</evidence>
<evidence type="ECO:0000313" key="6">
    <source>
        <dbReference type="Proteomes" id="UP001626537"/>
    </source>
</evidence>
<keyword evidence="6" id="KW-1185">Reference proteome</keyword>
<feature type="repeat" description="TPR" evidence="3">
    <location>
        <begin position="404"/>
        <end position="437"/>
    </location>
</feature>
<dbReference type="PANTHER" id="PTHR45586">
    <property type="entry name" value="TPR REPEAT-CONTAINING PROTEIN PA4667"/>
    <property type="match status" value="1"/>
</dbReference>
<dbReference type="RefSeq" id="WP_407349699.1">
    <property type="nucleotide sequence ID" value="NZ_CP136864.1"/>
</dbReference>
<dbReference type="NCBIfam" id="TIGR02917">
    <property type="entry name" value="PEP_TPR_lipo"/>
    <property type="match status" value="1"/>
</dbReference>
<feature type="chain" id="PRO_5046723684" evidence="4">
    <location>
        <begin position="21"/>
        <end position="927"/>
    </location>
</feature>
<dbReference type="Gene3D" id="1.25.40.10">
    <property type="entry name" value="Tetratricopeptide repeat domain"/>
    <property type="match status" value="4"/>
</dbReference>
<feature type="repeat" description="TPR" evidence="3">
    <location>
        <begin position="370"/>
        <end position="403"/>
    </location>
</feature>
<dbReference type="InterPro" id="IPR014266">
    <property type="entry name" value="PEP-CTERM_TPR_PrsT"/>
</dbReference>
<dbReference type="InterPro" id="IPR019734">
    <property type="entry name" value="TPR_rpt"/>
</dbReference>
<evidence type="ECO:0000256" key="2">
    <source>
        <dbReference type="ARBA" id="ARBA00022803"/>
    </source>
</evidence>
<feature type="repeat" description="TPR" evidence="3">
    <location>
        <begin position="611"/>
        <end position="644"/>
    </location>
</feature>
<evidence type="ECO:0000256" key="1">
    <source>
        <dbReference type="ARBA" id="ARBA00022737"/>
    </source>
</evidence>
<dbReference type="SUPFAM" id="SSF48452">
    <property type="entry name" value="TPR-like"/>
    <property type="match status" value="4"/>
</dbReference>
<protein>
    <submittedName>
        <fullName evidence="5">PEP-CTERM system TPR-repeat protein PrsT</fullName>
    </submittedName>
</protein>
<keyword evidence="1" id="KW-0677">Repeat</keyword>
<proteinExistence type="predicted"/>
<dbReference type="SMART" id="SM00028">
    <property type="entry name" value="TPR"/>
    <property type="match status" value="16"/>
</dbReference>
<dbReference type="Proteomes" id="UP001626537">
    <property type="component" value="Chromosome"/>
</dbReference>
<keyword evidence="4" id="KW-0732">Signal</keyword>
<dbReference type="InterPro" id="IPR051012">
    <property type="entry name" value="CellSynth/LPSAsmb/PSIAsmb"/>
</dbReference>
<dbReference type="PROSITE" id="PS51257">
    <property type="entry name" value="PROKAR_LIPOPROTEIN"/>
    <property type="match status" value="1"/>
</dbReference>
<evidence type="ECO:0000256" key="4">
    <source>
        <dbReference type="SAM" id="SignalP"/>
    </source>
</evidence>
<dbReference type="EMBL" id="CP136864">
    <property type="protein sequence ID" value="WOJ95066.1"/>
    <property type="molecule type" value="Genomic_DNA"/>
</dbReference>
<dbReference type="PROSITE" id="PS50005">
    <property type="entry name" value="TPR"/>
    <property type="match status" value="3"/>
</dbReference>
<evidence type="ECO:0000256" key="3">
    <source>
        <dbReference type="PROSITE-ProRule" id="PRU00339"/>
    </source>
</evidence>
<reference evidence="5 6" key="1">
    <citation type="submission" date="2023-10" db="EMBL/GenBank/DDBJ databases">
        <title>Two novel species belonging to the OM43/NOR5 clade.</title>
        <authorList>
            <person name="Park M."/>
        </authorList>
    </citation>
    <scope>NUCLEOTIDE SEQUENCE [LARGE SCALE GENOMIC DNA]</scope>
    <source>
        <strain evidence="5 6">IMCC43200</strain>
    </source>
</reference>
<dbReference type="InterPro" id="IPR011990">
    <property type="entry name" value="TPR-like_helical_dom_sf"/>
</dbReference>
<dbReference type="Pfam" id="PF14559">
    <property type="entry name" value="TPR_19"/>
    <property type="match status" value="4"/>
</dbReference>
<sequence>MNKAWVLRVMFMSGVIVATACTPPPTEEELLTRARQALERRDVAAAVIDAKSALQQNPDNPIGRFILGRAYLWQTDVEAAVDEFRRAAGVSGTGAAEARVWLMRALVESGQIDKALALDDAGIEGALAAQWLAGRARAKFIDADAAGAREDADRAHSLAPEDPYVSLTLVLLDADVIGGIDIPQAAQRVEAIIEAHPQALEARSYLADLYMAQQAYAAAIEQLQWVVARNPYRISDRLKLVAAHTDNREIAAAEEELKALEAVIPDSTGVKFSRARLQIGDGSYTDASRTLAEVLSANPRHGPSLFYAGVANLETGNLATAQRQLRQFLDQQPNNELALTFMARVELALGNEEEAMKIAREGLIKNPASSALMSVLAMALVAQGSYAEAVGAFEAVTELEPDSVIALQQLSSAQGVAGDLDAAIENLRTAQRLDPDNGVVLEGLVGALLRSERLEEAREVALEYRERSPDLVDPLLTSSRVELVAGELGAAREYLNRARDIDSENAGVYRGFAALALASGDEKEALRELRIAVEKAPDDTQLLTSLAAIEGRANNTSEAALLLERALSVNPDLIPVRVTLARYRLSQGDANAALDVLGVIDVKQLQPSLRPEVWGLLATAQLTVGDIDGASDSVLAALKLAPDNADLLALAAQTQIAVGRFKEALDYVEAGLASEPERLDLLRQQASLQAALGNWDAAQLSLAAMPQEVRRLPAIMALEGRVALGRERYDEAEALFREALSQESSVMYLTGMSTAQWLGGDRDAAIQSLKDWLQSRPEELVVRNQMALWLLEAGRSEEALDEYLILEKQAPENALVLNNLAWLARETDPQQALAWIELAYQQAADNPAILDTYAMVEMAAGNLEAALMRIDAALELAPGKPDLILNRAKILMALGQAEAAQSLLREILSGPESPAKAAARELIESAP</sequence>
<keyword evidence="2 3" id="KW-0802">TPR repeat</keyword>
<dbReference type="Pfam" id="PF13432">
    <property type="entry name" value="TPR_16"/>
    <property type="match status" value="5"/>
</dbReference>
<feature type="signal peptide" evidence="4">
    <location>
        <begin position="1"/>
        <end position="20"/>
    </location>
</feature>
<dbReference type="PANTHER" id="PTHR45586:SF1">
    <property type="entry name" value="LIPOPOLYSACCHARIDE ASSEMBLY PROTEIN B"/>
    <property type="match status" value="1"/>
</dbReference>
<organism evidence="5 6">
    <name type="scientific">Congregibacter variabilis</name>
    <dbReference type="NCBI Taxonomy" id="3081200"/>
    <lineage>
        <taxon>Bacteria</taxon>
        <taxon>Pseudomonadati</taxon>
        <taxon>Pseudomonadota</taxon>
        <taxon>Gammaproteobacteria</taxon>
        <taxon>Cellvibrionales</taxon>
        <taxon>Halieaceae</taxon>
        <taxon>Congregibacter</taxon>
    </lineage>
</organism>
<accession>A0ABZ0I717</accession>
<name>A0ABZ0I717_9GAMM</name>
<gene>
    <name evidence="5" type="primary">prsT</name>
    <name evidence="5" type="ORF">R0135_07810</name>
</gene>